<dbReference type="InterPro" id="IPR013785">
    <property type="entry name" value="Aldolase_TIM"/>
</dbReference>
<dbReference type="GO" id="GO:0005975">
    <property type="term" value="P:carbohydrate metabolic process"/>
    <property type="evidence" value="ECO:0007669"/>
    <property type="project" value="InterPro"/>
</dbReference>
<dbReference type="EMBL" id="MFJV01000001">
    <property type="protein sequence ID" value="OGG23862.1"/>
    <property type="molecule type" value="Genomic_DNA"/>
</dbReference>
<dbReference type="Gene3D" id="3.20.20.70">
    <property type="entry name" value="Aldolase class I"/>
    <property type="match status" value="1"/>
</dbReference>
<protein>
    <recommendedName>
        <fullName evidence="4">Transaldolase</fullName>
    </recommendedName>
</protein>
<organism evidence="2 3">
    <name type="scientific">Candidatus Gottesmanbacteria bacterium RIFCSPLOWO2_01_FULL_43_11b</name>
    <dbReference type="NCBI Taxonomy" id="1798392"/>
    <lineage>
        <taxon>Bacteria</taxon>
        <taxon>Candidatus Gottesmaniibacteriota</taxon>
    </lineage>
</organism>
<evidence type="ECO:0000256" key="1">
    <source>
        <dbReference type="ARBA" id="ARBA00023270"/>
    </source>
</evidence>
<evidence type="ECO:0000313" key="3">
    <source>
        <dbReference type="Proteomes" id="UP000178759"/>
    </source>
</evidence>
<keyword evidence="1" id="KW-0704">Schiff base</keyword>
<reference evidence="2 3" key="1">
    <citation type="journal article" date="2016" name="Nat. Commun.">
        <title>Thousands of microbial genomes shed light on interconnected biogeochemical processes in an aquifer system.</title>
        <authorList>
            <person name="Anantharaman K."/>
            <person name="Brown C.T."/>
            <person name="Hug L.A."/>
            <person name="Sharon I."/>
            <person name="Castelle C.J."/>
            <person name="Probst A.J."/>
            <person name="Thomas B.C."/>
            <person name="Singh A."/>
            <person name="Wilkins M.J."/>
            <person name="Karaoz U."/>
            <person name="Brodie E.L."/>
            <person name="Williams K.H."/>
            <person name="Hubbard S.S."/>
            <person name="Banfield J.F."/>
        </authorList>
    </citation>
    <scope>NUCLEOTIDE SEQUENCE [LARGE SCALE GENOMIC DNA]</scope>
</reference>
<proteinExistence type="predicted"/>
<sequence length="285" mass="31980">MYFPSRIFIDGGDPAETKEADTILKKGGYHGLDGQTTNPTLIAKRAPSGVKALDFYKDTVREMSKIIPNGTISIQVIGDPSTLTSEEMVSQARDRITWIPNGIIKLPCTQKGLDAAEIFCKEGPINITLNFSQEQAAAVYVATLRLAPLAQGKRNEVYISPFVGRLDDKGEKGMDVVANILEMYRAFGDSHVKVLTASVRNVPHILYALWLKSDIITIPFKVFKEWADGGFLQPPKDYLYDTPGLTEIPYREINLDQDWKSYDLHHDLTDVGIQRFWDDWNAIVK</sequence>
<dbReference type="Proteomes" id="UP000178759">
    <property type="component" value="Unassembled WGS sequence"/>
</dbReference>
<dbReference type="PANTHER" id="PTHR10683:SF40">
    <property type="entry name" value="FRUCTOSE-6-PHOSPHATE ALDOLASE 1-RELATED"/>
    <property type="match status" value="1"/>
</dbReference>
<dbReference type="AlphaFoldDB" id="A0A1F6AHC8"/>
<dbReference type="SUPFAM" id="SSF51569">
    <property type="entry name" value="Aldolase"/>
    <property type="match status" value="1"/>
</dbReference>
<comment type="caution">
    <text evidence="2">The sequence shown here is derived from an EMBL/GenBank/DDBJ whole genome shotgun (WGS) entry which is preliminary data.</text>
</comment>
<evidence type="ECO:0008006" key="4">
    <source>
        <dbReference type="Google" id="ProtNLM"/>
    </source>
</evidence>
<name>A0A1F6AHC8_9BACT</name>
<dbReference type="PANTHER" id="PTHR10683">
    <property type="entry name" value="TRANSALDOLASE"/>
    <property type="match status" value="1"/>
</dbReference>
<dbReference type="STRING" id="1798392.A3A79_01510"/>
<dbReference type="InterPro" id="IPR001585">
    <property type="entry name" value="TAL/FSA"/>
</dbReference>
<accession>A0A1F6AHC8</accession>
<evidence type="ECO:0000313" key="2">
    <source>
        <dbReference type="EMBL" id="OGG23862.1"/>
    </source>
</evidence>
<gene>
    <name evidence="2" type="ORF">A3A79_01510</name>
</gene>
<dbReference type="Pfam" id="PF00923">
    <property type="entry name" value="TAL_FSA"/>
    <property type="match status" value="1"/>
</dbReference>